<comment type="subcellular location">
    <subcellularLocation>
        <location evidence="1">Membrane</location>
    </subcellularLocation>
</comment>
<dbReference type="GO" id="GO:0046872">
    <property type="term" value="F:metal ion binding"/>
    <property type="evidence" value="ECO:0007669"/>
    <property type="project" value="UniProtKB-KW"/>
</dbReference>
<sequence>MAGQREYFYRRLHSLLGVVPIGVFLVQHLVVNHFAVYGEESFNTAAGFMGNLPFVLLLEIFIIYLPILYHAILGVYIALTANYSLKNYGFFRNWMFALQRITGIITLIFIAWHVWETRVQIGLGNAEVDYSLMEGILSSPFMFWFYLIGVISTVFHFANGLWSFCVSWGITQSAKSQRVLTYITVFVFLAVSYLGVRTIIQFAFGV</sequence>
<feature type="transmembrane region" description="Helical" evidence="9">
    <location>
        <begin position="143"/>
        <end position="167"/>
    </location>
</feature>
<keyword evidence="5 9" id="KW-1133">Transmembrane helix</keyword>
<keyword evidence="2 8" id="KW-0349">Heme</keyword>
<evidence type="ECO:0000256" key="2">
    <source>
        <dbReference type="ARBA" id="ARBA00022617"/>
    </source>
</evidence>
<dbReference type="GO" id="GO:0016020">
    <property type="term" value="C:membrane"/>
    <property type="evidence" value="ECO:0007669"/>
    <property type="project" value="UniProtKB-SubCell"/>
</dbReference>
<evidence type="ECO:0000256" key="1">
    <source>
        <dbReference type="ARBA" id="ARBA00004370"/>
    </source>
</evidence>
<dbReference type="InterPro" id="IPR000701">
    <property type="entry name" value="SuccDH_FuR_B_TM-su"/>
</dbReference>
<dbReference type="Pfam" id="PF01127">
    <property type="entry name" value="Sdh_cyt"/>
    <property type="match status" value="1"/>
</dbReference>
<gene>
    <name evidence="10" type="ORF">CUC15_12115</name>
</gene>
<feature type="transmembrane region" description="Helical" evidence="9">
    <location>
        <begin position="12"/>
        <end position="34"/>
    </location>
</feature>
<evidence type="ECO:0000256" key="8">
    <source>
        <dbReference type="PIRSR" id="PIRSR000170-1"/>
    </source>
</evidence>
<evidence type="ECO:0000256" key="5">
    <source>
        <dbReference type="ARBA" id="ARBA00022989"/>
    </source>
</evidence>
<dbReference type="OrthoDB" id="9789209at2"/>
<dbReference type="InterPro" id="IPR016002">
    <property type="entry name" value="Succ_DH_cyt_b558_Firmicute"/>
</dbReference>
<reference evidence="11" key="1">
    <citation type="submission" date="2017-11" db="EMBL/GenBank/DDBJ databases">
        <authorList>
            <person name="Zhu W."/>
        </authorList>
    </citation>
    <scope>NUCLEOTIDE SEQUENCE [LARGE SCALE GENOMIC DNA]</scope>
    <source>
        <strain evidence="11">160</strain>
    </source>
</reference>
<dbReference type="InterPro" id="IPR034804">
    <property type="entry name" value="SQR/QFR_C/D"/>
</dbReference>
<dbReference type="NCBIfam" id="TIGR02046">
    <property type="entry name" value="sdhC_b558_fam"/>
    <property type="match status" value="1"/>
</dbReference>
<keyword evidence="4 8" id="KW-0479">Metal-binding</keyword>
<feature type="transmembrane region" description="Helical" evidence="9">
    <location>
        <begin position="179"/>
        <end position="204"/>
    </location>
</feature>
<evidence type="ECO:0000256" key="4">
    <source>
        <dbReference type="ARBA" id="ARBA00022723"/>
    </source>
</evidence>
<keyword evidence="11" id="KW-1185">Reference proteome</keyword>
<evidence type="ECO:0000313" key="10">
    <source>
        <dbReference type="EMBL" id="AXI09622.1"/>
    </source>
</evidence>
<evidence type="ECO:0000256" key="6">
    <source>
        <dbReference type="ARBA" id="ARBA00023004"/>
    </source>
</evidence>
<dbReference type="SUPFAM" id="SSF81343">
    <property type="entry name" value="Fumarate reductase respiratory complex transmembrane subunits"/>
    <property type="match status" value="1"/>
</dbReference>
<dbReference type="AlphaFoldDB" id="A0A345PHZ2"/>
<dbReference type="Gene3D" id="1.20.1300.10">
    <property type="entry name" value="Fumarate reductase/succinate dehydrogenase, transmembrane subunit"/>
    <property type="match status" value="1"/>
</dbReference>
<dbReference type="KEGG" id="ocn:CUC15_12115"/>
<feature type="transmembrane region" description="Helical" evidence="9">
    <location>
        <begin position="91"/>
        <end position="115"/>
    </location>
</feature>
<evidence type="ECO:0000256" key="9">
    <source>
        <dbReference type="SAM" id="Phobius"/>
    </source>
</evidence>
<dbReference type="RefSeq" id="WP_114916909.1">
    <property type="nucleotide sequence ID" value="NZ_CP024848.1"/>
</dbReference>
<dbReference type="InterPro" id="IPR011138">
    <property type="entry name" value="Cytochrome_b-558"/>
</dbReference>
<evidence type="ECO:0000256" key="3">
    <source>
        <dbReference type="ARBA" id="ARBA00022692"/>
    </source>
</evidence>
<feature type="binding site" description="axial binding residue" evidence="8">
    <location>
        <position position="70"/>
    </location>
    <ligand>
        <name>heme</name>
        <dbReference type="ChEBI" id="CHEBI:30413"/>
    </ligand>
    <ligandPart>
        <name>Fe</name>
        <dbReference type="ChEBI" id="CHEBI:18248"/>
    </ligandPart>
</feature>
<feature type="binding site" description="axial binding residue" evidence="8">
    <location>
        <position position="113"/>
    </location>
    <ligand>
        <name>heme</name>
        <dbReference type="ChEBI" id="CHEBI:30413"/>
    </ligand>
    <ligandPart>
        <name>Fe</name>
        <dbReference type="ChEBI" id="CHEBI:18248"/>
    </ligandPart>
</feature>
<dbReference type="EMBL" id="CP024848">
    <property type="protein sequence ID" value="AXI09622.1"/>
    <property type="molecule type" value="Genomic_DNA"/>
</dbReference>
<evidence type="ECO:0000256" key="7">
    <source>
        <dbReference type="ARBA" id="ARBA00023136"/>
    </source>
</evidence>
<name>A0A345PHZ2_9BACI</name>
<keyword evidence="7 9" id="KW-0472">Membrane</keyword>
<feature type="transmembrane region" description="Helical" evidence="9">
    <location>
        <begin position="54"/>
        <end position="79"/>
    </location>
</feature>
<feature type="binding site" description="axial binding residue" evidence="8">
    <location>
        <position position="28"/>
    </location>
    <ligand>
        <name>heme</name>
        <dbReference type="ChEBI" id="CHEBI:30413"/>
    </ligand>
    <ligandPart>
        <name>Fe</name>
        <dbReference type="ChEBI" id="CHEBI:18248"/>
    </ligandPart>
</feature>
<evidence type="ECO:0000313" key="11">
    <source>
        <dbReference type="Proteomes" id="UP000253908"/>
    </source>
</evidence>
<protein>
    <submittedName>
        <fullName evidence="10">Succinate dehydrogenase</fullName>
    </submittedName>
</protein>
<dbReference type="Proteomes" id="UP000253908">
    <property type="component" value="Chromosome"/>
</dbReference>
<dbReference type="PIRSF" id="PIRSF000170">
    <property type="entry name" value="Succ_dh_cyt_b558"/>
    <property type="match status" value="1"/>
</dbReference>
<keyword evidence="6 8" id="KW-0408">Iron</keyword>
<feature type="binding site" description="axial binding residue" evidence="8">
    <location>
        <position position="156"/>
    </location>
    <ligand>
        <name>heme</name>
        <dbReference type="ChEBI" id="CHEBI:30413"/>
    </ligand>
    <ligandPart>
        <name>Fe</name>
        <dbReference type="ChEBI" id="CHEBI:18248"/>
    </ligandPart>
</feature>
<organism evidence="10 11">
    <name type="scientific">Oceanobacillus zhaokaii</name>
    <dbReference type="NCBI Taxonomy" id="2052660"/>
    <lineage>
        <taxon>Bacteria</taxon>
        <taxon>Bacillati</taxon>
        <taxon>Bacillota</taxon>
        <taxon>Bacilli</taxon>
        <taxon>Bacillales</taxon>
        <taxon>Bacillaceae</taxon>
        <taxon>Oceanobacillus</taxon>
    </lineage>
</organism>
<accession>A0A345PHZ2</accession>
<proteinExistence type="predicted"/>
<dbReference type="CDD" id="cd03497">
    <property type="entry name" value="SQR_TypeB_1_TM"/>
    <property type="match status" value="1"/>
</dbReference>
<keyword evidence="3 9" id="KW-0812">Transmembrane</keyword>